<gene>
    <name evidence="2" type="ORF">RND71_023164</name>
</gene>
<evidence type="ECO:0000313" key="3">
    <source>
        <dbReference type="Proteomes" id="UP001291623"/>
    </source>
</evidence>
<evidence type="ECO:0000256" key="1">
    <source>
        <dbReference type="SAM" id="MobiDB-lite"/>
    </source>
</evidence>
<evidence type="ECO:0000313" key="2">
    <source>
        <dbReference type="EMBL" id="KAK4357554.1"/>
    </source>
</evidence>
<dbReference type="PANTHER" id="PTHR48449:SF1">
    <property type="entry name" value="DUF1985 DOMAIN-CONTAINING PROTEIN"/>
    <property type="match status" value="1"/>
</dbReference>
<dbReference type="AlphaFoldDB" id="A0AAE1RS46"/>
<dbReference type="EMBL" id="JAVYJV010000012">
    <property type="protein sequence ID" value="KAK4357554.1"/>
    <property type="molecule type" value="Genomic_DNA"/>
</dbReference>
<feature type="region of interest" description="Disordered" evidence="1">
    <location>
        <begin position="60"/>
        <end position="92"/>
    </location>
</feature>
<organism evidence="2 3">
    <name type="scientific">Anisodus tanguticus</name>
    <dbReference type="NCBI Taxonomy" id="243964"/>
    <lineage>
        <taxon>Eukaryota</taxon>
        <taxon>Viridiplantae</taxon>
        <taxon>Streptophyta</taxon>
        <taxon>Embryophyta</taxon>
        <taxon>Tracheophyta</taxon>
        <taxon>Spermatophyta</taxon>
        <taxon>Magnoliopsida</taxon>
        <taxon>eudicotyledons</taxon>
        <taxon>Gunneridae</taxon>
        <taxon>Pentapetalae</taxon>
        <taxon>asterids</taxon>
        <taxon>lamiids</taxon>
        <taxon>Solanales</taxon>
        <taxon>Solanaceae</taxon>
        <taxon>Solanoideae</taxon>
        <taxon>Hyoscyameae</taxon>
        <taxon>Anisodus</taxon>
    </lineage>
</organism>
<proteinExistence type="predicted"/>
<dbReference type="Proteomes" id="UP001291623">
    <property type="component" value="Unassembled WGS sequence"/>
</dbReference>
<keyword evidence="3" id="KW-1185">Reference proteome</keyword>
<sequence length="203" mass="22896">MAEIVVCRIDKFTSRTSVPKWITELDESLARNCNGNFLAVDDDDDFCGDSTQKKIQIVNGGADASKSSPKIKSTSKEQRRSKEDRERKLGDITSKSSVHVNANVIDDFKDNLSSIQLDMFRDTCFGHFLEMKKVVVQNQLIHYLLLREVYQENDDELWVELNGVKSAFWVGGVSIGNGLNCSGDVLNRHDPNSDDQLIMRCFA</sequence>
<reference evidence="2" key="1">
    <citation type="submission" date="2023-12" db="EMBL/GenBank/DDBJ databases">
        <title>Genome assembly of Anisodus tanguticus.</title>
        <authorList>
            <person name="Wang Y.-J."/>
        </authorList>
    </citation>
    <scope>NUCLEOTIDE SEQUENCE</scope>
    <source>
        <strain evidence="2">KB-2021</strain>
        <tissue evidence="2">Leaf</tissue>
    </source>
</reference>
<accession>A0AAE1RS46</accession>
<feature type="compositionally biased region" description="Basic and acidic residues" evidence="1">
    <location>
        <begin position="74"/>
        <end position="90"/>
    </location>
</feature>
<name>A0AAE1RS46_9SOLA</name>
<dbReference type="PANTHER" id="PTHR48449">
    <property type="entry name" value="DUF1985 DOMAIN-CONTAINING PROTEIN"/>
    <property type="match status" value="1"/>
</dbReference>
<comment type="caution">
    <text evidence="2">The sequence shown here is derived from an EMBL/GenBank/DDBJ whole genome shotgun (WGS) entry which is preliminary data.</text>
</comment>
<protein>
    <submittedName>
        <fullName evidence="2">Uncharacterized protein</fullName>
    </submittedName>
</protein>